<dbReference type="InterPro" id="IPR050765">
    <property type="entry name" value="Riboflavin_Biosynth_HTPR"/>
</dbReference>
<dbReference type="PANTHER" id="PTHR38011">
    <property type="entry name" value="DIHYDROFOLATE REDUCTASE FAMILY PROTEIN (AFU_ORTHOLOGUE AFUA_8G06820)"/>
    <property type="match status" value="1"/>
</dbReference>
<dbReference type="InterPro" id="IPR024072">
    <property type="entry name" value="DHFR-like_dom_sf"/>
</dbReference>
<gene>
    <name evidence="2" type="ORF">FH610_033100</name>
</gene>
<dbReference type="GO" id="GO:0009231">
    <property type="term" value="P:riboflavin biosynthetic process"/>
    <property type="evidence" value="ECO:0007669"/>
    <property type="project" value="InterPro"/>
</dbReference>
<reference evidence="2 3" key="1">
    <citation type="submission" date="2019-10" db="EMBL/GenBank/DDBJ databases">
        <title>Nonomuraea sp. nov., isolated from Phyllanthus amarus.</title>
        <authorList>
            <person name="Klykleung N."/>
            <person name="Tanasupawat S."/>
        </authorList>
    </citation>
    <scope>NUCLEOTIDE SEQUENCE [LARGE SCALE GENOMIC DNA]</scope>
    <source>
        <strain evidence="2 3">CR1-09</strain>
    </source>
</reference>
<dbReference type="Pfam" id="PF01872">
    <property type="entry name" value="RibD_C"/>
    <property type="match status" value="1"/>
</dbReference>
<dbReference type="InterPro" id="IPR002734">
    <property type="entry name" value="RibDG_C"/>
</dbReference>
<evidence type="ECO:0000259" key="1">
    <source>
        <dbReference type="Pfam" id="PF01872"/>
    </source>
</evidence>
<feature type="domain" description="Bacterial bifunctional deaminase-reductase C-terminal" evidence="1">
    <location>
        <begin position="5"/>
        <end position="187"/>
    </location>
</feature>
<accession>A0A5N6BJP5</accession>
<dbReference type="GO" id="GO:0008703">
    <property type="term" value="F:5-amino-6-(5-phosphoribosylamino)uracil reductase activity"/>
    <property type="evidence" value="ECO:0007669"/>
    <property type="project" value="InterPro"/>
</dbReference>
<dbReference type="Proteomes" id="UP000313066">
    <property type="component" value="Unassembled WGS sequence"/>
</dbReference>
<dbReference type="SUPFAM" id="SSF53597">
    <property type="entry name" value="Dihydrofolate reductase-like"/>
    <property type="match status" value="1"/>
</dbReference>
<protein>
    <submittedName>
        <fullName evidence="2">Riboflavin biosynthesis protein RibD</fullName>
    </submittedName>
</protein>
<evidence type="ECO:0000313" key="2">
    <source>
        <dbReference type="EMBL" id="KAB8180428.1"/>
    </source>
</evidence>
<evidence type="ECO:0000313" key="3">
    <source>
        <dbReference type="Proteomes" id="UP000313066"/>
    </source>
</evidence>
<proteinExistence type="predicted"/>
<dbReference type="EMBL" id="VDMA02000022">
    <property type="protein sequence ID" value="KAB8180428.1"/>
    <property type="molecule type" value="Genomic_DNA"/>
</dbReference>
<sequence>MTTNRTVIANITLSLDGRIHGPGGEYDMGWIVPHAVSDVARDHMVEVTAGATTALLGRKNYQGFGGFWPTVAEDESADPRDRAFAQWLNTVEKVVFSTTLTEAPWRNSRIVAAGPAEVVKELRQQDGGDIVVLASTSVIQALLRAGELDRLSITLAPELVGDGPRLFADGLPATGWRAVSVAQAESGALCLLYDKVRDSD</sequence>
<name>A0A5N6BJP5_9ACTN</name>
<dbReference type="Gene3D" id="3.40.430.10">
    <property type="entry name" value="Dihydrofolate Reductase, subunit A"/>
    <property type="match status" value="1"/>
</dbReference>
<dbReference type="AlphaFoldDB" id="A0A5N6BJP5"/>
<dbReference type="PANTHER" id="PTHR38011:SF2">
    <property type="entry name" value="BIFUNCTIONAL DEAMINASE-REDUCTASE DOMAIN PROTEIN"/>
    <property type="match status" value="1"/>
</dbReference>
<comment type="caution">
    <text evidence="2">The sequence shown here is derived from an EMBL/GenBank/DDBJ whole genome shotgun (WGS) entry which is preliminary data.</text>
</comment>
<keyword evidence="3" id="KW-1185">Reference proteome</keyword>
<dbReference type="RefSeq" id="WP_139579166.1">
    <property type="nucleotide sequence ID" value="NZ_VDMA02000022.1"/>
</dbReference>
<organism evidence="2 3">
    <name type="scientific">Microbispora catharanthi</name>
    <dbReference type="NCBI Taxonomy" id="1712871"/>
    <lineage>
        <taxon>Bacteria</taxon>
        <taxon>Bacillati</taxon>
        <taxon>Actinomycetota</taxon>
        <taxon>Actinomycetes</taxon>
        <taxon>Streptosporangiales</taxon>
        <taxon>Streptosporangiaceae</taxon>
        <taxon>Microbispora</taxon>
    </lineage>
</organism>